<dbReference type="PROSITE" id="PS51257">
    <property type="entry name" value="PROKAR_LIPOPROTEIN"/>
    <property type="match status" value="1"/>
</dbReference>
<feature type="signal peptide" evidence="1">
    <location>
        <begin position="1"/>
        <end position="27"/>
    </location>
</feature>
<evidence type="ECO:0000256" key="1">
    <source>
        <dbReference type="SAM" id="SignalP"/>
    </source>
</evidence>
<sequence length="481" mass="51095">MQPTRSPFFPRTAAVCAVSAMLLGACGGGGGSGGTGPEETRAQDSRNSFAVATASLPFAAMDGATVETDRWTGINAGAGYRIEVPKNWNGMLVMYAHGYAGEGNALTVSNPAFRRYLIENGYAWAASSYTKNFYDVRVGVEDTNALANAFVGIAAANGRALPEPTRTYLTGVSMGGHITAAAIEDEAQRTAIHKRTYQGALPMCAVLGDLSLYNYFGAYQLAAQKLAGLPAASAPTTDWATIAPQVRNALFGNQTSFSSVTPQGQKLKDIVMNLTGGPRPIFDQGFANAPLQNTVWGTFGRDGTINGILNKQGIDTTATVYRFNASDAEVANFNATIAKWVPAPDANRLRSDGLRWVPQVNGQFRIPVVTLHTLGDMYVPFHMEQVYRDRAEANGSGQWLVQRAVRAPSHCDFTVAEQSEAFKALADWVEKGVKPAGDDVKTPATLADARYGCTYTRNAGGRDDSATTVATRAAMPGCGGS</sequence>
<proteinExistence type="predicted"/>
<dbReference type="InterPro" id="IPR029058">
    <property type="entry name" value="AB_hydrolase_fold"/>
</dbReference>
<protein>
    <recommendedName>
        <fullName evidence="4">Alpha/beta hydrolase family protein</fullName>
    </recommendedName>
</protein>
<evidence type="ECO:0000313" key="2">
    <source>
        <dbReference type="EMBL" id="MDR6215352.1"/>
    </source>
</evidence>
<keyword evidence="3" id="KW-1185">Reference proteome</keyword>
<evidence type="ECO:0000313" key="3">
    <source>
        <dbReference type="Proteomes" id="UP001267710"/>
    </source>
</evidence>
<dbReference type="SUPFAM" id="SSF53474">
    <property type="entry name" value="alpha/beta-Hydrolases"/>
    <property type="match status" value="1"/>
</dbReference>
<name>A0ABU1IDT5_9BURK</name>
<organism evidence="2 3">
    <name type="scientific">Paracidovorax wautersii</name>
    <dbReference type="NCBI Taxonomy" id="1177982"/>
    <lineage>
        <taxon>Bacteria</taxon>
        <taxon>Pseudomonadati</taxon>
        <taxon>Pseudomonadota</taxon>
        <taxon>Betaproteobacteria</taxon>
        <taxon>Burkholderiales</taxon>
        <taxon>Comamonadaceae</taxon>
        <taxon>Paracidovorax</taxon>
    </lineage>
</organism>
<comment type="caution">
    <text evidence="2">The sequence shown here is derived from an EMBL/GenBank/DDBJ whole genome shotgun (WGS) entry which is preliminary data.</text>
</comment>
<accession>A0ABU1IDT5</accession>
<feature type="chain" id="PRO_5045803249" description="Alpha/beta hydrolase family protein" evidence="1">
    <location>
        <begin position="28"/>
        <end position="481"/>
    </location>
</feature>
<reference evidence="2 3" key="1">
    <citation type="submission" date="2023-08" db="EMBL/GenBank/DDBJ databases">
        <title>Functional and genomic diversity of the sorghum phyllosphere microbiome.</title>
        <authorList>
            <person name="Shade A."/>
        </authorList>
    </citation>
    <scope>NUCLEOTIDE SEQUENCE [LARGE SCALE GENOMIC DNA]</scope>
    <source>
        <strain evidence="2 3">SORGH_AS_0335</strain>
    </source>
</reference>
<dbReference type="Proteomes" id="UP001267710">
    <property type="component" value="Unassembled WGS sequence"/>
</dbReference>
<evidence type="ECO:0008006" key="4">
    <source>
        <dbReference type="Google" id="ProtNLM"/>
    </source>
</evidence>
<dbReference type="EMBL" id="JAVIZX010000001">
    <property type="protein sequence ID" value="MDR6215352.1"/>
    <property type="molecule type" value="Genomic_DNA"/>
</dbReference>
<gene>
    <name evidence="2" type="ORF">QE399_003041</name>
</gene>
<keyword evidence="1" id="KW-0732">Signal</keyword>
<dbReference type="Gene3D" id="3.40.50.1820">
    <property type="entry name" value="alpha/beta hydrolase"/>
    <property type="match status" value="1"/>
</dbReference>